<dbReference type="EMBL" id="CP046956">
    <property type="protein sequence ID" value="QTM99253.1"/>
    <property type="molecule type" value="Genomic_DNA"/>
</dbReference>
<proteinExistence type="predicted"/>
<keyword evidence="2" id="KW-1185">Reference proteome</keyword>
<name>A0ABX7VUW2_9BACI</name>
<dbReference type="Proteomes" id="UP000665043">
    <property type="component" value="Chromosome"/>
</dbReference>
<gene>
    <name evidence="1" type="ORF">ERJ70_08020</name>
</gene>
<evidence type="ECO:0000313" key="2">
    <source>
        <dbReference type="Proteomes" id="UP000665043"/>
    </source>
</evidence>
<sequence length="42" mass="5073">MRNRPSTFTELVKRNKEELLKNPQEMAKMEKKLDAKQILRTK</sequence>
<dbReference type="InterPro" id="IPR025004">
    <property type="entry name" value="SenN/SenS"/>
</dbReference>
<dbReference type="Pfam" id="PF13040">
    <property type="entry name" value="Fur_reg_FbpB"/>
    <property type="match status" value="1"/>
</dbReference>
<evidence type="ECO:0000313" key="1">
    <source>
        <dbReference type="EMBL" id="QTM99253.1"/>
    </source>
</evidence>
<accession>A0ABX7VUW2</accession>
<organism evidence="1 2">
    <name type="scientific">Sediminibacillus dalangtanensis</name>
    <dbReference type="NCBI Taxonomy" id="2729421"/>
    <lineage>
        <taxon>Bacteria</taxon>
        <taxon>Bacillati</taxon>
        <taxon>Bacillota</taxon>
        <taxon>Bacilli</taxon>
        <taxon>Bacillales</taxon>
        <taxon>Bacillaceae</taxon>
        <taxon>Sediminibacillus</taxon>
    </lineage>
</organism>
<reference evidence="1 2" key="1">
    <citation type="submission" date="2019-12" db="EMBL/GenBank/DDBJ databases">
        <title>The whole genome sequencing of a strain isolated from a Mars analog, Dalangtan Playa.</title>
        <authorList>
            <person name="Huang T."/>
        </authorList>
    </citation>
    <scope>NUCLEOTIDE SEQUENCE [LARGE SCALE GENOMIC DNA]</scope>
    <source>
        <strain evidence="1 2">DP4-553-S</strain>
    </source>
</reference>
<protein>
    <submittedName>
        <fullName evidence="1">FbpB family small basic protein</fullName>
    </submittedName>
</protein>